<evidence type="ECO:0008006" key="4">
    <source>
        <dbReference type="Google" id="ProtNLM"/>
    </source>
</evidence>
<sequence length="106" mass="10495">MDGSTDVVCVSDGEGLDGGFFFNHQGWPTAAEAYSASCPVGPGGFLALAGVEAVEDTVPEADEVNSSETGTPAASVLPEPATNGLLGSALAGDAAPAESSLPEKKR</sequence>
<feature type="compositionally biased region" description="Low complexity" evidence="1">
    <location>
        <begin position="84"/>
        <end position="100"/>
    </location>
</feature>
<keyword evidence="3" id="KW-1185">Reference proteome</keyword>
<gene>
    <name evidence="2" type="ORF">PCOR1329_LOCUS73958</name>
</gene>
<evidence type="ECO:0000313" key="2">
    <source>
        <dbReference type="EMBL" id="CAK0895117.1"/>
    </source>
</evidence>
<dbReference type="EMBL" id="CAUYUJ010019993">
    <property type="protein sequence ID" value="CAK0895117.1"/>
    <property type="molecule type" value="Genomic_DNA"/>
</dbReference>
<proteinExistence type="predicted"/>
<organism evidence="2 3">
    <name type="scientific">Prorocentrum cordatum</name>
    <dbReference type="NCBI Taxonomy" id="2364126"/>
    <lineage>
        <taxon>Eukaryota</taxon>
        <taxon>Sar</taxon>
        <taxon>Alveolata</taxon>
        <taxon>Dinophyceae</taxon>
        <taxon>Prorocentrales</taxon>
        <taxon>Prorocentraceae</taxon>
        <taxon>Prorocentrum</taxon>
    </lineage>
</organism>
<comment type="caution">
    <text evidence="2">The sequence shown here is derived from an EMBL/GenBank/DDBJ whole genome shotgun (WGS) entry which is preliminary data.</text>
</comment>
<dbReference type="Proteomes" id="UP001189429">
    <property type="component" value="Unassembled WGS sequence"/>
</dbReference>
<protein>
    <recommendedName>
        <fullName evidence="4">Subtilisin</fullName>
    </recommendedName>
</protein>
<feature type="region of interest" description="Disordered" evidence="1">
    <location>
        <begin position="59"/>
        <end position="106"/>
    </location>
</feature>
<accession>A0ABN9X6T1</accession>
<name>A0ABN9X6T1_9DINO</name>
<evidence type="ECO:0000256" key="1">
    <source>
        <dbReference type="SAM" id="MobiDB-lite"/>
    </source>
</evidence>
<evidence type="ECO:0000313" key="3">
    <source>
        <dbReference type="Proteomes" id="UP001189429"/>
    </source>
</evidence>
<reference evidence="2" key="1">
    <citation type="submission" date="2023-10" db="EMBL/GenBank/DDBJ databases">
        <authorList>
            <person name="Chen Y."/>
            <person name="Shah S."/>
            <person name="Dougan E. K."/>
            <person name="Thang M."/>
            <person name="Chan C."/>
        </authorList>
    </citation>
    <scope>NUCLEOTIDE SEQUENCE [LARGE SCALE GENOMIC DNA]</scope>
</reference>